<feature type="compositionally biased region" description="Basic and acidic residues" evidence="1">
    <location>
        <begin position="1"/>
        <end position="22"/>
    </location>
</feature>
<evidence type="ECO:0000256" key="1">
    <source>
        <dbReference type="SAM" id="MobiDB-lite"/>
    </source>
</evidence>
<dbReference type="SUPFAM" id="SSF52954">
    <property type="entry name" value="Class II aaRS ABD-related"/>
    <property type="match status" value="1"/>
</dbReference>
<dbReference type="OMA" id="AWIISNK"/>
<protein>
    <recommendedName>
        <fullName evidence="2">Brix domain-containing protein</fullName>
    </recommendedName>
</protein>
<name>A0A8J6CED4_DIALT</name>
<evidence type="ECO:0000313" key="3">
    <source>
        <dbReference type="EMBL" id="KAG8468021.1"/>
    </source>
</evidence>
<reference evidence="3" key="1">
    <citation type="submission" date="2021-05" db="EMBL/GenBank/DDBJ databases">
        <title>The genome of the haptophyte Pavlova lutheri (Diacronema luteri, Pavlovales) - a model for lipid biosynthesis in eukaryotic algae.</title>
        <authorList>
            <person name="Hulatt C.J."/>
            <person name="Posewitz M.C."/>
        </authorList>
    </citation>
    <scope>NUCLEOTIDE SEQUENCE</scope>
    <source>
        <strain evidence="3">NIVA-4/92</strain>
    </source>
</reference>
<dbReference type="GO" id="GO:0042134">
    <property type="term" value="F:rRNA primary transcript binding"/>
    <property type="evidence" value="ECO:0007669"/>
    <property type="project" value="InterPro"/>
</dbReference>
<dbReference type="InterPro" id="IPR007109">
    <property type="entry name" value="Brix"/>
</dbReference>
<sequence>MGRLKPDVGNKLKRAELAFKDKANKKKEKKQRQIERRKEAEALGSEAPPKQVPKSLDTMREYDETVVQPDDEEVMGEDAIDEFAEHFTGAESKTLITTGHYTSPEIMQLVDELVDLMPNAEYRKRGTADLKPIIEGASERGYTMMMVVTSKAKKATGLWVVKLPAGPTAHFRMTSVRLRKQIRNHGRPTSHRPELVLNNFGTRLGHRIGRLFGSLFPHDPQFHGRRVVTLHNQRDFVFLRHHRYMFSETGQRAYLQELGPRLTLRLRSLQLGTFDTTHGLYEWHHTPDMDTSRRRFFL</sequence>
<dbReference type="PANTHER" id="PTHR22734:SF3">
    <property type="entry name" value="RIBOSOME PRODUCTION FACTOR 1"/>
    <property type="match status" value="1"/>
</dbReference>
<dbReference type="PROSITE" id="PS50833">
    <property type="entry name" value="BRIX"/>
    <property type="match status" value="1"/>
</dbReference>
<dbReference type="InterPro" id="IPR044281">
    <property type="entry name" value="IMP4/RPF1"/>
</dbReference>
<dbReference type="OrthoDB" id="10253204at2759"/>
<dbReference type="GO" id="GO:0030687">
    <property type="term" value="C:preribosome, large subunit precursor"/>
    <property type="evidence" value="ECO:0007669"/>
    <property type="project" value="TreeGrafter"/>
</dbReference>
<dbReference type="GO" id="GO:0000470">
    <property type="term" value="P:maturation of LSU-rRNA"/>
    <property type="evidence" value="ECO:0007669"/>
    <property type="project" value="TreeGrafter"/>
</dbReference>
<keyword evidence="4" id="KW-1185">Reference proteome</keyword>
<dbReference type="EMBL" id="JAGTXO010000005">
    <property type="protein sequence ID" value="KAG8468021.1"/>
    <property type="molecule type" value="Genomic_DNA"/>
</dbReference>
<dbReference type="Pfam" id="PF04427">
    <property type="entry name" value="Brix"/>
    <property type="match status" value="1"/>
</dbReference>
<proteinExistence type="predicted"/>
<dbReference type="GO" id="GO:0000460">
    <property type="term" value="P:maturation of 5.8S rRNA"/>
    <property type="evidence" value="ECO:0007669"/>
    <property type="project" value="TreeGrafter"/>
</dbReference>
<feature type="compositionally biased region" description="Basic and acidic residues" evidence="1">
    <location>
        <begin position="31"/>
        <end position="41"/>
    </location>
</feature>
<comment type="caution">
    <text evidence="3">The sequence shown here is derived from an EMBL/GenBank/DDBJ whole genome shotgun (WGS) entry which is preliminary data.</text>
</comment>
<evidence type="ECO:0000313" key="4">
    <source>
        <dbReference type="Proteomes" id="UP000751190"/>
    </source>
</evidence>
<dbReference type="PANTHER" id="PTHR22734">
    <property type="entry name" value="U3 SMALL NUCLEOLAR RIBONUCLEOPROTEIN PROTEIN IMP4"/>
    <property type="match status" value="1"/>
</dbReference>
<dbReference type="SMART" id="SM00879">
    <property type="entry name" value="Brix"/>
    <property type="match status" value="1"/>
</dbReference>
<evidence type="ECO:0000259" key="2">
    <source>
        <dbReference type="PROSITE" id="PS50833"/>
    </source>
</evidence>
<accession>A0A8J6CED4</accession>
<dbReference type="GO" id="GO:0005730">
    <property type="term" value="C:nucleolus"/>
    <property type="evidence" value="ECO:0007669"/>
    <property type="project" value="TreeGrafter"/>
</dbReference>
<feature type="domain" description="Brix" evidence="2">
    <location>
        <begin position="92"/>
        <end position="275"/>
    </location>
</feature>
<dbReference type="Gene3D" id="3.40.50.10480">
    <property type="entry name" value="Probable brix-domain ribosomal biogenesis protein"/>
    <property type="match status" value="1"/>
</dbReference>
<dbReference type="AlphaFoldDB" id="A0A8J6CED4"/>
<gene>
    <name evidence="3" type="ORF">KFE25_007073</name>
</gene>
<feature type="region of interest" description="Disordered" evidence="1">
    <location>
        <begin position="1"/>
        <end position="57"/>
    </location>
</feature>
<organism evidence="3 4">
    <name type="scientific">Diacronema lutheri</name>
    <name type="common">Unicellular marine alga</name>
    <name type="synonym">Monochrysis lutheri</name>
    <dbReference type="NCBI Taxonomy" id="2081491"/>
    <lineage>
        <taxon>Eukaryota</taxon>
        <taxon>Haptista</taxon>
        <taxon>Haptophyta</taxon>
        <taxon>Pavlovophyceae</taxon>
        <taxon>Pavlovales</taxon>
        <taxon>Pavlovaceae</taxon>
        <taxon>Diacronema</taxon>
    </lineage>
</organism>
<dbReference type="Proteomes" id="UP000751190">
    <property type="component" value="Unassembled WGS sequence"/>
</dbReference>